<feature type="compositionally biased region" description="Basic and acidic residues" evidence="7">
    <location>
        <begin position="146"/>
        <end position="158"/>
    </location>
</feature>
<evidence type="ECO:0000256" key="4">
    <source>
        <dbReference type="ARBA" id="ARBA00023163"/>
    </source>
</evidence>
<evidence type="ECO:0000256" key="2">
    <source>
        <dbReference type="ARBA" id="ARBA00005330"/>
    </source>
</evidence>
<dbReference type="GO" id="GO:0005634">
    <property type="term" value="C:nucleus"/>
    <property type="evidence" value="ECO:0007669"/>
    <property type="project" value="UniProtKB-SubCell"/>
</dbReference>
<comment type="subcellular location">
    <subcellularLocation>
        <location evidence="1">Nucleus</location>
    </subcellularLocation>
</comment>
<dbReference type="PANTHER" id="PTHR13556">
    <property type="entry name" value="TRANSCRIPTIONAL ADAPTER 3-RELATED"/>
    <property type="match status" value="1"/>
</dbReference>
<dbReference type="GO" id="GO:0003713">
    <property type="term" value="F:transcription coactivator activity"/>
    <property type="evidence" value="ECO:0007669"/>
    <property type="project" value="TreeGrafter"/>
</dbReference>
<keyword evidence="3" id="KW-0805">Transcription regulation</keyword>
<dbReference type="AlphaFoldDB" id="A0AA36AWH5"/>
<comment type="similarity">
    <text evidence="2">Belongs to the NGG1 family.</text>
</comment>
<dbReference type="GO" id="GO:0006357">
    <property type="term" value="P:regulation of transcription by RNA polymerase II"/>
    <property type="evidence" value="ECO:0007669"/>
    <property type="project" value="TreeGrafter"/>
</dbReference>
<keyword evidence="5" id="KW-0539">Nucleus</keyword>
<evidence type="ECO:0000313" key="8">
    <source>
        <dbReference type="EMBL" id="CAI9722846.1"/>
    </source>
</evidence>
<evidence type="ECO:0000256" key="5">
    <source>
        <dbReference type="ARBA" id="ARBA00023242"/>
    </source>
</evidence>
<dbReference type="PANTHER" id="PTHR13556:SF2">
    <property type="entry name" value="TRANSCRIPTIONAL ADAPTER 3"/>
    <property type="match status" value="1"/>
</dbReference>
<evidence type="ECO:0000313" key="9">
    <source>
        <dbReference type="Proteomes" id="UP001162480"/>
    </source>
</evidence>
<name>A0AA36AWH5_OCTVU</name>
<keyword evidence="4" id="KW-0804">Transcription</keyword>
<organism evidence="8 9">
    <name type="scientific">Octopus vulgaris</name>
    <name type="common">Common octopus</name>
    <dbReference type="NCBI Taxonomy" id="6645"/>
    <lineage>
        <taxon>Eukaryota</taxon>
        <taxon>Metazoa</taxon>
        <taxon>Spiralia</taxon>
        <taxon>Lophotrochozoa</taxon>
        <taxon>Mollusca</taxon>
        <taxon>Cephalopoda</taxon>
        <taxon>Coleoidea</taxon>
        <taxon>Octopodiformes</taxon>
        <taxon>Octopoda</taxon>
        <taxon>Incirrata</taxon>
        <taxon>Octopodidae</taxon>
        <taxon>Octopus</taxon>
    </lineage>
</organism>
<dbReference type="EMBL" id="OX597818">
    <property type="protein sequence ID" value="CAI9722846.1"/>
    <property type="molecule type" value="Genomic_DNA"/>
</dbReference>
<dbReference type="InterPro" id="IPR019340">
    <property type="entry name" value="Histone_AcTrfase_su3"/>
</dbReference>
<keyword evidence="9" id="KW-1185">Reference proteome</keyword>
<feature type="compositionally biased region" description="Basic and acidic residues" evidence="7">
    <location>
        <begin position="258"/>
        <end position="268"/>
    </location>
</feature>
<protein>
    <recommendedName>
        <fullName evidence="10">Transcriptional adapter 3</fullName>
    </recommendedName>
</protein>
<proteinExistence type="inferred from homology"/>
<evidence type="ECO:0000256" key="6">
    <source>
        <dbReference type="SAM" id="Coils"/>
    </source>
</evidence>
<feature type="region of interest" description="Disordered" evidence="7">
    <location>
        <begin position="101"/>
        <end position="179"/>
    </location>
</feature>
<sequence length="471" mass="53503">MHYHFKQYQSFNCVTFQKDIMKGKGKGIGDSKDCPLQFPDLKPVDHTKSCPLYSSVLSRTQEEGIGGDEIDRLQTELETLLASAGKRLQLLQKEIQTLNNWQDKKEKKPAPGKVENSVVKNKNETLKNFPASDVPVVKRGKGGSGAEDKPNKKFKDSNGKATHCSGPGRPKNKNSQVKMPDYDISESSDIARSQKNDIVNRFWASVDPYCAEISTEDMKVLEEVLVTIKDDSEFFKIPPLGKHYSERWAQEDIMDEQKEGAKISDKRRNNNNSTATNSNESTNLLKKSESCSNDDSPFGPLTQRLVTALIEEHVMAPVDDTTADISTKDLEDPPSISPKMLAKQLNISNAVQLEKRIKKELEEQGILDFDEKVEDNPDDEILSELRRKQEELKAINHQNTIMTKRLMKLAREEIESQKLRKKLVALDAELLEAYRKVQSARQKKRQPTKKEKDAVWKILHDREDILKQLDG</sequence>
<gene>
    <name evidence="8" type="ORF">OCTVUL_1B019988</name>
</gene>
<feature type="compositionally biased region" description="Low complexity" evidence="7">
    <location>
        <begin position="270"/>
        <end position="283"/>
    </location>
</feature>
<reference evidence="8" key="1">
    <citation type="submission" date="2023-08" db="EMBL/GenBank/DDBJ databases">
        <authorList>
            <person name="Alioto T."/>
            <person name="Alioto T."/>
            <person name="Gomez Garrido J."/>
        </authorList>
    </citation>
    <scope>NUCLEOTIDE SEQUENCE</scope>
</reference>
<evidence type="ECO:0008006" key="10">
    <source>
        <dbReference type="Google" id="ProtNLM"/>
    </source>
</evidence>
<feature type="region of interest" description="Disordered" evidence="7">
    <location>
        <begin position="258"/>
        <end position="298"/>
    </location>
</feature>
<dbReference type="GO" id="GO:0000124">
    <property type="term" value="C:SAGA complex"/>
    <property type="evidence" value="ECO:0007669"/>
    <property type="project" value="TreeGrafter"/>
</dbReference>
<dbReference type="Proteomes" id="UP001162480">
    <property type="component" value="Chromosome 5"/>
</dbReference>
<feature type="coiled-coil region" evidence="6">
    <location>
        <begin position="409"/>
        <end position="443"/>
    </location>
</feature>
<evidence type="ECO:0000256" key="3">
    <source>
        <dbReference type="ARBA" id="ARBA00023015"/>
    </source>
</evidence>
<evidence type="ECO:0000256" key="7">
    <source>
        <dbReference type="SAM" id="MobiDB-lite"/>
    </source>
</evidence>
<keyword evidence="6" id="KW-0175">Coiled coil</keyword>
<dbReference type="Pfam" id="PF10198">
    <property type="entry name" value="Ada3"/>
    <property type="match status" value="1"/>
</dbReference>
<evidence type="ECO:0000256" key="1">
    <source>
        <dbReference type="ARBA" id="ARBA00004123"/>
    </source>
</evidence>
<accession>A0AA36AWH5</accession>